<dbReference type="PANTHER" id="PTHR37305:SF1">
    <property type="entry name" value="MEMBRANE PROTEIN"/>
    <property type="match status" value="1"/>
</dbReference>
<dbReference type="RefSeq" id="WP_186859296.1">
    <property type="nucleotide sequence ID" value="NZ_JACOOO010000004.1"/>
</dbReference>
<name>A0ABR7D993_9CLOT</name>
<feature type="transmembrane region" description="Helical" evidence="1">
    <location>
        <begin position="305"/>
        <end position="334"/>
    </location>
</feature>
<feature type="transmembrane region" description="Helical" evidence="1">
    <location>
        <begin position="123"/>
        <end position="141"/>
    </location>
</feature>
<accession>A0ABR7D993</accession>
<proteinExistence type="predicted"/>
<dbReference type="Pfam" id="PF12679">
    <property type="entry name" value="ABC2_membrane_2"/>
    <property type="match status" value="1"/>
</dbReference>
<protein>
    <submittedName>
        <fullName evidence="2">ABC transporter permease subunit</fullName>
    </submittedName>
</protein>
<feature type="transmembrane region" description="Helical" evidence="1">
    <location>
        <begin position="215"/>
        <end position="240"/>
    </location>
</feature>
<comment type="caution">
    <text evidence="2">The sequence shown here is derived from an EMBL/GenBank/DDBJ whole genome shotgun (WGS) entry which is preliminary data.</text>
</comment>
<feature type="transmembrane region" description="Helical" evidence="1">
    <location>
        <begin position="167"/>
        <end position="195"/>
    </location>
</feature>
<gene>
    <name evidence="2" type="ORF">H8S20_03495</name>
</gene>
<keyword evidence="3" id="KW-1185">Reference proteome</keyword>
<dbReference type="EMBL" id="JACOOO010000004">
    <property type="protein sequence ID" value="MBC5627951.1"/>
    <property type="molecule type" value="Genomic_DNA"/>
</dbReference>
<reference evidence="2 3" key="1">
    <citation type="submission" date="2020-08" db="EMBL/GenBank/DDBJ databases">
        <title>Genome public.</title>
        <authorList>
            <person name="Liu C."/>
            <person name="Sun Q."/>
        </authorList>
    </citation>
    <scope>NUCLEOTIDE SEQUENCE [LARGE SCALE GENOMIC DNA]</scope>
    <source>
        <strain evidence="2 3">NSJ-6</strain>
    </source>
</reference>
<evidence type="ECO:0000256" key="1">
    <source>
        <dbReference type="SAM" id="Phobius"/>
    </source>
</evidence>
<feature type="transmembrane region" description="Helical" evidence="1">
    <location>
        <begin position="247"/>
        <end position="269"/>
    </location>
</feature>
<dbReference type="Proteomes" id="UP000596929">
    <property type="component" value="Unassembled WGS sequence"/>
</dbReference>
<evidence type="ECO:0000313" key="3">
    <source>
        <dbReference type="Proteomes" id="UP000596929"/>
    </source>
</evidence>
<feature type="transmembrane region" description="Helical" evidence="1">
    <location>
        <begin position="20"/>
        <end position="38"/>
    </location>
</feature>
<sequence length="340" mass="39369">MKDVLYLSKLEFSKMFKTKIAKVGIILAFIIMIGLTISEYSDMKRVREYESANGTSESWDWREREEYLISQKESMLSDPYYNESDRKQIERRVEIAEYRLEHNITKDYEKNMWWFFADNSFNWVFRFIILIVVLVGVFNVSSEYNNKTINMWLVSPYKRWKVLTSKYLAIIGYGAIILGIVLFMGLLSGIIIHGFDRVSSEAILYGVNGPYTISTALYSIVIVLLKLVELIFSISLAFMISVLLKSVSFATITSIVTIFVISPVVLYGGKMMDYLNYLPFNHLDFRKFLDFGTILPNVNNDFDSIIIQGFTPTIASLIIMLYISMFMSITYGVFCKRDVI</sequence>
<keyword evidence="1" id="KW-1133">Transmembrane helix</keyword>
<organism evidence="2 3">
    <name type="scientific">Clostridium hominis</name>
    <dbReference type="NCBI Taxonomy" id="2763036"/>
    <lineage>
        <taxon>Bacteria</taxon>
        <taxon>Bacillati</taxon>
        <taxon>Bacillota</taxon>
        <taxon>Clostridia</taxon>
        <taxon>Eubacteriales</taxon>
        <taxon>Clostridiaceae</taxon>
        <taxon>Clostridium</taxon>
    </lineage>
</organism>
<evidence type="ECO:0000313" key="2">
    <source>
        <dbReference type="EMBL" id="MBC5627951.1"/>
    </source>
</evidence>
<dbReference type="PANTHER" id="PTHR37305">
    <property type="entry name" value="INTEGRAL MEMBRANE PROTEIN-RELATED"/>
    <property type="match status" value="1"/>
</dbReference>
<keyword evidence="1" id="KW-0472">Membrane</keyword>
<keyword evidence="1" id="KW-0812">Transmembrane</keyword>